<protein>
    <submittedName>
        <fullName evidence="3">7TM_GPCR_Srx domain-containing protein</fullName>
    </submittedName>
</protein>
<evidence type="ECO:0000259" key="2">
    <source>
        <dbReference type="Pfam" id="PF10328"/>
    </source>
</evidence>
<reference evidence="4" key="1">
    <citation type="submission" date="2010-08" db="EMBL/GenBank/DDBJ databases">
        <authorList>
            <consortium name="Caenorhabditis japonica Sequencing Consortium"/>
            <person name="Wilson R.K."/>
        </authorList>
    </citation>
    <scope>NUCLEOTIDE SEQUENCE [LARGE SCALE GENOMIC DNA]</scope>
    <source>
        <strain evidence="4">DF5081</strain>
    </source>
</reference>
<feature type="transmembrane region" description="Helical" evidence="1">
    <location>
        <begin position="247"/>
        <end position="268"/>
    </location>
</feature>
<dbReference type="InterPro" id="IPR019430">
    <property type="entry name" value="7TM_GPCR_serpentine_rcpt_Srx"/>
</dbReference>
<reference evidence="3" key="2">
    <citation type="submission" date="2022-06" db="UniProtKB">
        <authorList>
            <consortium name="EnsemblMetazoa"/>
        </authorList>
    </citation>
    <scope>IDENTIFICATION</scope>
    <source>
        <strain evidence="3">DF5081</strain>
    </source>
</reference>
<dbReference type="SUPFAM" id="SSF81321">
    <property type="entry name" value="Family A G protein-coupled receptor-like"/>
    <property type="match status" value="1"/>
</dbReference>
<sequence>MTRETVHDLAASRSLTSTLAGAINAYIASGFMFGIRFRGGFFILSVSKSFSNILTCSMMFFWLTPTILANQNLVSSSVNMVLSQLLLFGIYMQSNLTQCFLSINRFSTIGFLGVGKQKNTTLITVLAIFSSWFAAVIWTGLGFPECTCFFSAQTLTFRYLNECHVSNYQFQLYCTFVLNTISNMLNTISFLIIVCGGAKYVSFTCRQPSRRKQRNARMFVQCYLQSLLLLLDVLLISSLHSETFGDILVALPSFAYMALFDGLIMLFCNNDIQPACVAKKNLHKKSSVISIAASDFRF</sequence>
<dbReference type="PANTHER" id="PTHR46611:SF8">
    <property type="entry name" value="7TM GPCR SERPENTINE RECEPTOR CLASS X (SRX) DOMAIN-CONTAINING PROTEIN"/>
    <property type="match status" value="1"/>
</dbReference>
<feature type="transmembrane region" description="Helical" evidence="1">
    <location>
        <begin position="122"/>
        <end position="141"/>
    </location>
</feature>
<accession>A0A8R1DEF7</accession>
<keyword evidence="1" id="KW-0812">Transmembrane</keyword>
<proteinExistence type="predicted"/>
<feature type="domain" description="7TM GPCR serpentine receptor class x (Srx)" evidence="2">
    <location>
        <begin position="22"/>
        <end position="269"/>
    </location>
</feature>
<keyword evidence="1" id="KW-1133">Transmembrane helix</keyword>
<feature type="transmembrane region" description="Helical" evidence="1">
    <location>
        <begin position="15"/>
        <end position="37"/>
    </location>
</feature>
<name>A0A8R1DEF7_CAEJA</name>
<evidence type="ECO:0000313" key="3">
    <source>
        <dbReference type="EnsemblMetazoa" id="CJA00308b.1"/>
    </source>
</evidence>
<feature type="transmembrane region" description="Helical" evidence="1">
    <location>
        <begin position="49"/>
        <end position="69"/>
    </location>
</feature>
<evidence type="ECO:0000256" key="1">
    <source>
        <dbReference type="SAM" id="Phobius"/>
    </source>
</evidence>
<feature type="transmembrane region" description="Helical" evidence="1">
    <location>
        <begin position="81"/>
        <end position="101"/>
    </location>
</feature>
<dbReference type="Proteomes" id="UP000005237">
    <property type="component" value="Unassembled WGS sequence"/>
</dbReference>
<keyword evidence="4" id="KW-1185">Reference proteome</keyword>
<dbReference type="PANTHER" id="PTHR46611">
    <property type="entry name" value="SERPENTINE RECEPTOR, CLASS X-RELATED"/>
    <property type="match status" value="1"/>
</dbReference>
<dbReference type="AlphaFoldDB" id="A0A8R1DEF7"/>
<keyword evidence="1" id="KW-0472">Membrane</keyword>
<organism evidence="3 4">
    <name type="scientific">Caenorhabditis japonica</name>
    <dbReference type="NCBI Taxonomy" id="281687"/>
    <lineage>
        <taxon>Eukaryota</taxon>
        <taxon>Metazoa</taxon>
        <taxon>Ecdysozoa</taxon>
        <taxon>Nematoda</taxon>
        <taxon>Chromadorea</taxon>
        <taxon>Rhabditida</taxon>
        <taxon>Rhabditina</taxon>
        <taxon>Rhabditomorpha</taxon>
        <taxon>Rhabditoidea</taxon>
        <taxon>Rhabditidae</taxon>
        <taxon>Peloderinae</taxon>
        <taxon>Caenorhabditis</taxon>
    </lineage>
</organism>
<dbReference type="EnsemblMetazoa" id="CJA00308b.1">
    <property type="protein sequence ID" value="CJA00308b.1"/>
    <property type="gene ID" value="WBGene00119513"/>
</dbReference>
<evidence type="ECO:0000313" key="4">
    <source>
        <dbReference type="Proteomes" id="UP000005237"/>
    </source>
</evidence>
<feature type="transmembrane region" description="Helical" evidence="1">
    <location>
        <begin position="222"/>
        <end position="241"/>
    </location>
</feature>
<dbReference type="Pfam" id="PF10328">
    <property type="entry name" value="7TM_GPCR_Srx"/>
    <property type="match status" value="1"/>
</dbReference>
<feature type="transmembrane region" description="Helical" evidence="1">
    <location>
        <begin position="176"/>
        <end position="201"/>
    </location>
</feature>